<dbReference type="Proteomes" id="UP000235388">
    <property type="component" value="Unassembled WGS sequence"/>
</dbReference>
<protein>
    <submittedName>
        <fullName evidence="2">Uncharacterized protein</fullName>
    </submittedName>
</protein>
<dbReference type="OrthoDB" id="10442131at2759"/>
<dbReference type="AlphaFoldDB" id="A0A2N5VE53"/>
<sequence>MAAEVDQLILAKTGSDINLSANHIKCFCHKVALILNAGLKAISVGNNGLVKSKKATLGFVPGLVSTTEEFKVPDNPDTFKEEGTVEDPETPYKSSNCGSNSDPENKENHIPSGPKLSQQSKGPNIGTILKKVDFVIQKITASAAKQSEFNTWSKKLDYTGPSLIAGYGIQWNIKFQRGN</sequence>
<accession>A0A2N5VE53</accession>
<feature type="compositionally biased region" description="Polar residues" evidence="1">
    <location>
        <begin position="92"/>
        <end position="102"/>
    </location>
</feature>
<organism evidence="2 3">
    <name type="scientific">Puccinia coronata f. sp. avenae</name>
    <dbReference type="NCBI Taxonomy" id="200324"/>
    <lineage>
        <taxon>Eukaryota</taxon>
        <taxon>Fungi</taxon>
        <taxon>Dikarya</taxon>
        <taxon>Basidiomycota</taxon>
        <taxon>Pucciniomycotina</taxon>
        <taxon>Pucciniomycetes</taxon>
        <taxon>Pucciniales</taxon>
        <taxon>Pucciniaceae</taxon>
        <taxon>Puccinia</taxon>
    </lineage>
</organism>
<feature type="region of interest" description="Disordered" evidence="1">
    <location>
        <begin position="70"/>
        <end position="122"/>
    </location>
</feature>
<evidence type="ECO:0000313" key="2">
    <source>
        <dbReference type="EMBL" id="PLW48282.1"/>
    </source>
</evidence>
<dbReference type="EMBL" id="PGCJ01000104">
    <property type="protein sequence ID" value="PLW48282.1"/>
    <property type="molecule type" value="Genomic_DNA"/>
</dbReference>
<feature type="compositionally biased region" description="Basic and acidic residues" evidence="1">
    <location>
        <begin position="70"/>
        <end position="83"/>
    </location>
</feature>
<evidence type="ECO:0000313" key="3">
    <source>
        <dbReference type="Proteomes" id="UP000235388"/>
    </source>
</evidence>
<gene>
    <name evidence="2" type="ORF">PCANC_12883</name>
</gene>
<name>A0A2N5VE53_9BASI</name>
<reference evidence="2 3" key="1">
    <citation type="submission" date="2017-11" db="EMBL/GenBank/DDBJ databases">
        <title>De novo assembly and phasing of dikaryotic genomes from two isolates of Puccinia coronata f. sp. avenae, the causal agent of oat crown rust.</title>
        <authorList>
            <person name="Miller M.E."/>
            <person name="Zhang Y."/>
            <person name="Omidvar V."/>
            <person name="Sperschneider J."/>
            <person name="Schwessinger B."/>
            <person name="Raley C."/>
            <person name="Palmer J.M."/>
            <person name="Garnica D."/>
            <person name="Upadhyaya N."/>
            <person name="Rathjen J."/>
            <person name="Taylor J.M."/>
            <person name="Park R.F."/>
            <person name="Dodds P.N."/>
            <person name="Hirsch C.D."/>
            <person name="Kianian S.F."/>
            <person name="Figueroa M."/>
        </authorList>
    </citation>
    <scope>NUCLEOTIDE SEQUENCE [LARGE SCALE GENOMIC DNA]</scope>
    <source>
        <strain evidence="2">12NC29</strain>
    </source>
</reference>
<keyword evidence="3" id="KW-1185">Reference proteome</keyword>
<proteinExistence type="predicted"/>
<evidence type="ECO:0000256" key="1">
    <source>
        <dbReference type="SAM" id="MobiDB-lite"/>
    </source>
</evidence>
<comment type="caution">
    <text evidence="2">The sequence shown here is derived from an EMBL/GenBank/DDBJ whole genome shotgun (WGS) entry which is preliminary data.</text>
</comment>